<proteinExistence type="predicted"/>
<feature type="transmembrane region" description="Helical" evidence="1">
    <location>
        <begin position="88"/>
        <end position="112"/>
    </location>
</feature>
<accession>A0ABW3CGD4</accession>
<dbReference type="GO" id="GO:0016301">
    <property type="term" value="F:kinase activity"/>
    <property type="evidence" value="ECO:0007669"/>
    <property type="project" value="UniProtKB-KW"/>
</dbReference>
<evidence type="ECO:0000259" key="2">
    <source>
        <dbReference type="Pfam" id="PF23539"/>
    </source>
</evidence>
<gene>
    <name evidence="3" type="ORF">ACFQ07_10300</name>
</gene>
<protein>
    <submittedName>
        <fullName evidence="3">Sensor histidine kinase</fullName>
    </submittedName>
</protein>
<evidence type="ECO:0000313" key="3">
    <source>
        <dbReference type="EMBL" id="MFD0852617.1"/>
    </source>
</evidence>
<reference evidence="4" key="1">
    <citation type="journal article" date="2019" name="Int. J. Syst. Evol. Microbiol.">
        <title>The Global Catalogue of Microorganisms (GCM) 10K type strain sequencing project: providing services to taxonomists for standard genome sequencing and annotation.</title>
        <authorList>
            <consortium name="The Broad Institute Genomics Platform"/>
            <consortium name="The Broad Institute Genome Sequencing Center for Infectious Disease"/>
            <person name="Wu L."/>
            <person name="Ma J."/>
        </authorList>
    </citation>
    <scope>NUCLEOTIDE SEQUENCE [LARGE SCALE GENOMIC DNA]</scope>
    <source>
        <strain evidence="4">JCM 31696</strain>
    </source>
</reference>
<keyword evidence="3" id="KW-0418">Kinase</keyword>
<organism evidence="3 4">
    <name type="scientific">Actinomadura adrarensis</name>
    <dbReference type="NCBI Taxonomy" id="1819600"/>
    <lineage>
        <taxon>Bacteria</taxon>
        <taxon>Bacillati</taxon>
        <taxon>Actinomycetota</taxon>
        <taxon>Actinomycetes</taxon>
        <taxon>Streptosporangiales</taxon>
        <taxon>Thermomonosporaceae</taxon>
        <taxon>Actinomadura</taxon>
    </lineage>
</organism>
<dbReference type="EMBL" id="JBHTIR010001489">
    <property type="protein sequence ID" value="MFD0852617.1"/>
    <property type="molecule type" value="Genomic_DNA"/>
</dbReference>
<feature type="transmembrane region" description="Helical" evidence="1">
    <location>
        <begin position="39"/>
        <end position="57"/>
    </location>
</feature>
<feature type="domain" description="DUF7134" evidence="2">
    <location>
        <begin position="5"/>
        <end position="120"/>
    </location>
</feature>
<keyword evidence="3" id="KW-0808">Transferase</keyword>
<dbReference type="Pfam" id="PF23539">
    <property type="entry name" value="DUF7134"/>
    <property type="match status" value="1"/>
</dbReference>
<evidence type="ECO:0000256" key="1">
    <source>
        <dbReference type="SAM" id="Phobius"/>
    </source>
</evidence>
<name>A0ABW3CGD4_9ACTN</name>
<feature type="non-terminal residue" evidence="3">
    <location>
        <position position="120"/>
    </location>
</feature>
<keyword evidence="1" id="KW-1133">Transmembrane helix</keyword>
<dbReference type="InterPro" id="IPR055558">
    <property type="entry name" value="DUF7134"/>
</dbReference>
<keyword evidence="1" id="KW-0812">Transmembrane</keyword>
<evidence type="ECO:0000313" key="4">
    <source>
        <dbReference type="Proteomes" id="UP001597083"/>
    </source>
</evidence>
<keyword evidence="4" id="KW-1185">Reference proteome</keyword>
<keyword evidence="1" id="KW-0472">Membrane</keyword>
<sequence length="120" mass="13042">MLGRIWNWWRGKTPLVDAFLASPVAFMSLTGLFGGRMGLGLVAYLAWVGGLLLPLVFRRTYPRAMFTVICLVSLGQVIWNVPPLPANVAVLMALYTVAASPSFRWGLVALVLTEAGAFMA</sequence>
<comment type="caution">
    <text evidence="3">The sequence shown here is derived from an EMBL/GenBank/DDBJ whole genome shotgun (WGS) entry which is preliminary data.</text>
</comment>
<dbReference type="Proteomes" id="UP001597083">
    <property type="component" value="Unassembled WGS sequence"/>
</dbReference>